<gene>
    <name evidence="2" type="ORF">BDQ12DRAFT_679657</name>
</gene>
<dbReference type="PANTHER" id="PTHR43415">
    <property type="entry name" value="SPERMIDINE N(1)-ACETYLTRANSFERASE"/>
    <property type="match status" value="1"/>
</dbReference>
<dbReference type="OrthoDB" id="630895at2759"/>
<feature type="domain" description="N-acetyltransferase" evidence="1">
    <location>
        <begin position="13"/>
        <end position="176"/>
    </location>
</feature>
<dbReference type="InterPro" id="IPR016181">
    <property type="entry name" value="Acyl_CoA_acyltransferase"/>
</dbReference>
<dbReference type="CDD" id="cd04301">
    <property type="entry name" value="NAT_SF"/>
    <property type="match status" value="1"/>
</dbReference>
<keyword evidence="3" id="KW-1185">Reference proteome</keyword>
<evidence type="ECO:0000313" key="2">
    <source>
        <dbReference type="EMBL" id="TFK40553.1"/>
    </source>
</evidence>
<dbReference type="AlphaFoldDB" id="A0A5C3M7A6"/>
<dbReference type="PROSITE" id="PS51186">
    <property type="entry name" value="GNAT"/>
    <property type="match status" value="1"/>
</dbReference>
<dbReference type="InterPro" id="IPR000182">
    <property type="entry name" value="GNAT_dom"/>
</dbReference>
<dbReference type="SUPFAM" id="SSF55729">
    <property type="entry name" value="Acyl-CoA N-acyltransferases (Nat)"/>
    <property type="match status" value="1"/>
</dbReference>
<proteinExistence type="predicted"/>
<dbReference type="Gene3D" id="3.40.630.30">
    <property type="match status" value="1"/>
</dbReference>
<evidence type="ECO:0000259" key="1">
    <source>
        <dbReference type="PROSITE" id="PS51186"/>
    </source>
</evidence>
<sequence length="188" mass="21218">MGYISQMFSTKRLSLRAFQSGDEDKLLSLFNNALVAPMMNDGFVRPHGPKFKETLKEIAEGSLMFCVIEEVEGEAFVGMAGFFNKPEAKNRCGEISIAILPEFWNKGYGTEAIRFMVDHGFHSLALHRISLGVHAINDRAIAVYRKIGFIEEGRIRERVWVNGAWTDAVWMGLLAKEWAEKKRSSASQ</sequence>
<name>A0A5C3M7A6_9AGAR</name>
<organism evidence="2 3">
    <name type="scientific">Crucibulum laeve</name>
    <dbReference type="NCBI Taxonomy" id="68775"/>
    <lineage>
        <taxon>Eukaryota</taxon>
        <taxon>Fungi</taxon>
        <taxon>Dikarya</taxon>
        <taxon>Basidiomycota</taxon>
        <taxon>Agaricomycotina</taxon>
        <taxon>Agaricomycetes</taxon>
        <taxon>Agaricomycetidae</taxon>
        <taxon>Agaricales</taxon>
        <taxon>Agaricineae</taxon>
        <taxon>Nidulariaceae</taxon>
        <taxon>Crucibulum</taxon>
    </lineage>
</organism>
<protein>
    <submittedName>
        <fullName evidence="2">Acyl-CoA N-acyltransferase</fullName>
    </submittedName>
</protein>
<dbReference type="Pfam" id="PF13302">
    <property type="entry name" value="Acetyltransf_3"/>
    <property type="match status" value="1"/>
</dbReference>
<accession>A0A5C3M7A6</accession>
<dbReference type="PANTHER" id="PTHR43415:SF3">
    <property type="entry name" value="GNAT-FAMILY ACETYLTRANSFERASE"/>
    <property type="match status" value="1"/>
</dbReference>
<dbReference type="GO" id="GO:0016747">
    <property type="term" value="F:acyltransferase activity, transferring groups other than amino-acyl groups"/>
    <property type="evidence" value="ECO:0007669"/>
    <property type="project" value="InterPro"/>
</dbReference>
<reference evidence="2 3" key="1">
    <citation type="journal article" date="2019" name="Nat. Ecol. Evol.">
        <title>Megaphylogeny resolves global patterns of mushroom evolution.</title>
        <authorList>
            <person name="Varga T."/>
            <person name="Krizsan K."/>
            <person name="Foldi C."/>
            <person name="Dima B."/>
            <person name="Sanchez-Garcia M."/>
            <person name="Sanchez-Ramirez S."/>
            <person name="Szollosi G.J."/>
            <person name="Szarkandi J.G."/>
            <person name="Papp V."/>
            <person name="Albert L."/>
            <person name="Andreopoulos W."/>
            <person name="Angelini C."/>
            <person name="Antonin V."/>
            <person name="Barry K.W."/>
            <person name="Bougher N.L."/>
            <person name="Buchanan P."/>
            <person name="Buyck B."/>
            <person name="Bense V."/>
            <person name="Catcheside P."/>
            <person name="Chovatia M."/>
            <person name="Cooper J."/>
            <person name="Damon W."/>
            <person name="Desjardin D."/>
            <person name="Finy P."/>
            <person name="Geml J."/>
            <person name="Haridas S."/>
            <person name="Hughes K."/>
            <person name="Justo A."/>
            <person name="Karasinski D."/>
            <person name="Kautmanova I."/>
            <person name="Kiss B."/>
            <person name="Kocsube S."/>
            <person name="Kotiranta H."/>
            <person name="LaButti K.M."/>
            <person name="Lechner B.E."/>
            <person name="Liimatainen K."/>
            <person name="Lipzen A."/>
            <person name="Lukacs Z."/>
            <person name="Mihaltcheva S."/>
            <person name="Morgado L.N."/>
            <person name="Niskanen T."/>
            <person name="Noordeloos M.E."/>
            <person name="Ohm R.A."/>
            <person name="Ortiz-Santana B."/>
            <person name="Ovrebo C."/>
            <person name="Racz N."/>
            <person name="Riley R."/>
            <person name="Savchenko A."/>
            <person name="Shiryaev A."/>
            <person name="Soop K."/>
            <person name="Spirin V."/>
            <person name="Szebenyi C."/>
            <person name="Tomsovsky M."/>
            <person name="Tulloss R.E."/>
            <person name="Uehling J."/>
            <person name="Grigoriev I.V."/>
            <person name="Vagvolgyi C."/>
            <person name="Papp T."/>
            <person name="Martin F.M."/>
            <person name="Miettinen O."/>
            <person name="Hibbett D.S."/>
            <person name="Nagy L.G."/>
        </authorList>
    </citation>
    <scope>NUCLEOTIDE SEQUENCE [LARGE SCALE GENOMIC DNA]</scope>
    <source>
        <strain evidence="2 3">CBS 166.37</strain>
    </source>
</reference>
<keyword evidence="2" id="KW-0808">Transferase</keyword>
<keyword evidence="2" id="KW-0012">Acyltransferase</keyword>
<dbReference type="Proteomes" id="UP000308652">
    <property type="component" value="Unassembled WGS sequence"/>
</dbReference>
<evidence type="ECO:0000313" key="3">
    <source>
        <dbReference type="Proteomes" id="UP000308652"/>
    </source>
</evidence>
<dbReference type="EMBL" id="ML213596">
    <property type="protein sequence ID" value="TFK40553.1"/>
    <property type="molecule type" value="Genomic_DNA"/>
</dbReference>